<evidence type="ECO:0008006" key="5">
    <source>
        <dbReference type="Google" id="ProtNLM"/>
    </source>
</evidence>
<name>A0A5C5VKB9_9BACT</name>
<feature type="signal peptide" evidence="2">
    <location>
        <begin position="1"/>
        <end position="19"/>
    </location>
</feature>
<evidence type="ECO:0000313" key="4">
    <source>
        <dbReference type="Proteomes" id="UP000318878"/>
    </source>
</evidence>
<dbReference type="AlphaFoldDB" id="A0A5C5VKB9"/>
<feature type="compositionally biased region" description="Pro residues" evidence="1">
    <location>
        <begin position="223"/>
        <end position="251"/>
    </location>
</feature>
<protein>
    <recommendedName>
        <fullName evidence="5">Lipoprotein</fullName>
    </recommendedName>
</protein>
<comment type="caution">
    <text evidence="3">The sequence shown here is derived from an EMBL/GenBank/DDBJ whole genome shotgun (WGS) entry which is preliminary data.</text>
</comment>
<keyword evidence="4" id="KW-1185">Reference proteome</keyword>
<keyword evidence="2" id="KW-0732">Signal</keyword>
<gene>
    <name evidence="3" type="ORF">Enr8_00110</name>
</gene>
<dbReference type="Gene3D" id="3.40.50.10610">
    <property type="entry name" value="ABC-type transport auxiliary lipoprotein component"/>
    <property type="match status" value="1"/>
</dbReference>
<dbReference type="EMBL" id="SJPF01000001">
    <property type="protein sequence ID" value="TWT38319.1"/>
    <property type="molecule type" value="Genomic_DNA"/>
</dbReference>
<organism evidence="3 4">
    <name type="scientific">Blastopirellula retiformator</name>
    <dbReference type="NCBI Taxonomy" id="2527970"/>
    <lineage>
        <taxon>Bacteria</taxon>
        <taxon>Pseudomonadati</taxon>
        <taxon>Planctomycetota</taxon>
        <taxon>Planctomycetia</taxon>
        <taxon>Pirellulales</taxon>
        <taxon>Pirellulaceae</taxon>
        <taxon>Blastopirellula</taxon>
    </lineage>
</organism>
<sequence length="334" mass="36858" precursor="true">MRPYWLILLAGLLCLGCSAIPETKRQPQFHNPFPQLSKVAIIPFNNQSDAPTLNADDVTIAYYGQLQRIRGFEVVPVGVVLRAMEASGNRGRDLEEIRKLGETLGVDAVVVGSITDYTPYYPKRMTLAINWYAVNPGFHAIPPGYGLPWGTADEEFIPESHVWEAEFALAKEQLLTQTPDPNAKPPQNSNDPLAQQMESAPKPTQPEVNGPASIGDPLADGNSPPPVPPLPNGWPDPRGFVPPPPSPTRPPLLPYSGPIISQICSYDENDTDFTELAQDHYAFIDDARIGGWQGYLDRSDDFIRFCCYTHITEMLSLRGGAGKSKVALRWHDSR</sequence>
<feature type="region of interest" description="Disordered" evidence="1">
    <location>
        <begin position="177"/>
        <end position="251"/>
    </location>
</feature>
<proteinExistence type="predicted"/>
<evidence type="ECO:0000256" key="2">
    <source>
        <dbReference type="SAM" id="SignalP"/>
    </source>
</evidence>
<evidence type="ECO:0000313" key="3">
    <source>
        <dbReference type="EMBL" id="TWT38319.1"/>
    </source>
</evidence>
<dbReference type="Proteomes" id="UP000318878">
    <property type="component" value="Unassembled WGS sequence"/>
</dbReference>
<feature type="chain" id="PRO_5022991217" description="Lipoprotein" evidence="2">
    <location>
        <begin position="20"/>
        <end position="334"/>
    </location>
</feature>
<reference evidence="3 4" key="1">
    <citation type="submission" date="2019-02" db="EMBL/GenBank/DDBJ databases">
        <title>Deep-cultivation of Planctomycetes and their phenomic and genomic characterization uncovers novel biology.</title>
        <authorList>
            <person name="Wiegand S."/>
            <person name="Jogler M."/>
            <person name="Boedeker C."/>
            <person name="Pinto D."/>
            <person name="Vollmers J."/>
            <person name="Rivas-Marin E."/>
            <person name="Kohn T."/>
            <person name="Peeters S.H."/>
            <person name="Heuer A."/>
            <person name="Rast P."/>
            <person name="Oberbeckmann S."/>
            <person name="Bunk B."/>
            <person name="Jeske O."/>
            <person name="Meyerdierks A."/>
            <person name="Storesund J.E."/>
            <person name="Kallscheuer N."/>
            <person name="Luecker S."/>
            <person name="Lage O.M."/>
            <person name="Pohl T."/>
            <person name="Merkel B.J."/>
            <person name="Hornburger P."/>
            <person name="Mueller R.-W."/>
            <person name="Bruemmer F."/>
            <person name="Labrenz M."/>
            <person name="Spormann A.M."/>
            <person name="Op Den Camp H."/>
            <person name="Overmann J."/>
            <person name="Amann R."/>
            <person name="Jetten M.S.M."/>
            <person name="Mascher T."/>
            <person name="Medema M.H."/>
            <person name="Devos D.P."/>
            <person name="Kaster A.-K."/>
            <person name="Ovreas L."/>
            <person name="Rohde M."/>
            <person name="Galperin M.Y."/>
            <person name="Jogler C."/>
        </authorList>
    </citation>
    <scope>NUCLEOTIDE SEQUENCE [LARGE SCALE GENOMIC DNA]</scope>
    <source>
        <strain evidence="3 4">Enr8</strain>
    </source>
</reference>
<evidence type="ECO:0000256" key="1">
    <source>
        <dbReference type="SAM" id="MobiDB-lite"/>
    </source>
</evidence>
<accession>A0A5C5VKB9</accession>
<feature type="compositionally biased region" description="Polar residues" evidence="1">
    <location>
        <begin position="177"/>
        <end position="198"/>
    </location>
</feature>